<evidence type="ECO:0000313" key="2">
    <source>
        <dbReference type="Proteomes" id="UP000464754"/>
    </source>
</evidence>
<evidence type="ECO:0000313" key="1">
    <source>
        <dbReference type="EMBL" id="BBK23891.1"/>
    </source>
</evidence>
<dbReference type="KEGG" id="aarg:Aargi30884_27940"/>
<dbReference type="Proteomes" id="UP000464754">
    <property type="component" value="Chromosome"/>
</dbReference>
<dbReference type="EMBL" id="AP019695">
    <property type="protein sequence ID" value="BBK23891.1"/>
    <property type="molecule type" value="Genomic_DNA"/>
</dbReference>
<reference evidence="2" key="1">
    <citation type="submission" date="2019-05" db="EMBL/GenBank/DDBJ databases">
        <title>Complete genome sequencing of Absiella argi strain JCM 30884.</title>
        <authorList>
            <person name="Sakamoto M."/>
            <person name="Murakami T."/>
            <person name="Mori H."/>
        </authorList>
    </citation>
    <scope>NUCLEOTIDE SEQUENCE [LARGE SCALE GENOMIC DNA]</scope>
    <source>
        <strain evidence="2">JCM 30884</strain>
    </source>
</reference>
<gene>
    <name evidence="1" type="ORF">Aargi30884_27940</name>
</gene>
<name>A0A6N4TMW4_9FIRM</name>
<proteinExistence type="predicted"/>
<keyword evidence="2" id="KW-1185">Reference proteome</keyword>
<protein>
    <submittedName>
        <fullName evidence="1">Uncharacterized protein</fullName>
    </submittedName>
</protein>
<sequence>MKTELINLLKTFGFPVYRQGSMNSEEDYPSSFFTFWNIETPEDKHYNNEAARAVWGFWVYLYSDDPSIVDAKLEEARKLLKSNDWIVEGKGEDVASDVETHTGRMFTCYKIENY</sequence>
<dbReference type="RefSeq" id="WP_163052573.1">
    <property type="nucleotide sequence ID" value="NZ_AP019695.1"/>
</dbReference>
<dbReference type="AlphaFoldDB" id="A0A6N4TMW4"/>
<organism evidence="1 2">
    <name type="scientific">Amedibacterium intestinale</name>
    <dbReference type="NCBI Taxonomy" id="2583452"/>
    <lineage>
        <taxon>Bacteria</taxon>
        <taxon>Bacillati</taxon>
        <taxon>Bacillota</taxon>
        <taxon>Erysipelotrichia</taxon>
        <taxon>Erysipelotrichales</taxon>
        <taxon>Erysipelotrichaceae</taxon>
        <taxon>Amedibacterium</taxon>
    </lineage>
</organism>
<accession>A0A6N4TMW4</accession>